<dbReference type="InterPro" id="IPR027396">
    <property type="entry name" value="DsrEFH-like"/>
</dbReference>
<dbReference type="Proteomes" id="UP000233535">
    <property type="component" value="Unassembled WGS sequence"/>
</dbReference>
<dbReference type="Pfam" id="PF02635">
    <property type="entry name" value="DsrE"/>
    <property type="match status" value="1"/>
</dbReference>
<dbReference type="InterPro" id="IPR003787">
    <property type="entry name" value="Sulphur_relay_DsrE/F-like"/>
</dbReference>
<proteinExistence type="predicted"/>
<dbReference type="Gene3D" id="3.40.1260.10">
    <property type="entry name" value="DsrEFH-like"/>
    <property type="match status" value="1"/>
</dbReference>
<dbReference type="AlphaFoldDB" id="A0A2N3HX35"/>
<comment type="caution">
    <text evidence="1">The sequence shown here is derived from an EMBL/GenBank/DDBJ whole genome shotgun (WGS) entry which is preliminary data.</text>
</comment>
<accession>A0A2N3HX35</accession>
<evidence type="ECO:0000313" key="2">
    <source>
        <dbReference type="Proteomes" id="UP000233535"/>
    </source>
</evidence>
<dbReference type="SUPFAM" id="SSF75169">
    <property type="entry name" value="DsrEFH-like"/>
    <property type="match status" value="1"/>
</dbReference>
<gene>
    <name evidence="1" type="ORF">BZG02_11920</name>
</gene>
<dbReference type="EMBL" id="MVDD01000008">
    <property type="protein sequence ID" value="PKQ62601.1"/>
    <property type="molecule type" value="Genomic_DNA"/>
</dbReference>
<organism evidence="1 2">
    <name type="scientific">Labilibaculum filiforme</name>
    <dbReference type="NCBI Taxonomy" id="1940526"/>
    <lineage>
        <taxon>Bacteria</taxon>
        <taxon>Pseudomonadati</taxon>
        <taxon>Bacteroidota</taxon>
        <taxon>Bacteroidia</taxon>
        <taxon>Marinilabiliales</taxon>
        <taxon>Marinifilaceae</taxon>
        <taxon>Labilibaculum</taxon>
    </lineage>
</organism>
<reference evidence="1 2" key="1">
    <citation type="journal article" date="2017" name="Front. Microbiol.">
        <title>Labilibaculum manganireducens gen. nov., sp. nov. and Labilibaculum filiforme sp. nov., Novel Bacteroidetes Isolated from Subsurface Sediments of the Baltic Sea.</title>
        <authorList>
            <person name="Vandieken V."/>
            <person name="Marshall I.P."/>
            <person name="Niemann H."/>
            <person name="Engelen B."/>
            <person name="Cypionka H."/>
        </authorList>
    </citation>
    <scope>NUCLEOTIDE SEQUENCE [LARGE SCALE GENOMIC DNA]</scope>
    <source>
        <strain evidence="1 2">59.16B</strain>
    </source>
</reference>
<protein>
    <submittedName>
        <fullName evidence="1">DsrE family protein</fullName>
    </submittedName>
</protein>
<keyword evidence="2" id="KW-1185">Reference proteome</keyword>
<sequence>MWTSGDPYVAERVALMYTHAAKKHEWFQDVTIIIWGPSAKLTSENQKIQEKLKAMAADGIEIRACISCANSYGIADELKELGFDVAGMGKPLTDYLKDDSISVISF</sequence>
<evidence type="ECO:0000313" key="1">
    <source>
        <dbReference type="EMBL" id="PKQ62601.1"/>
    </source>
</evidence>
<name>A0A2N3HX35_9BACT</name>